<accession>A0A455WHZ6</accession>
<organism evidence="2">
    <name type="scientific">Marinobacter nauticus</name>
    <name type="common">Marinobacter hydrocarbonoclasticus</name>
    <name type="synonym">Marinobacter aquaeolei</name>
    <dbReference type="NCBI Taxonomy" id="2743"/>
    <lineage>
        <taxon>Bacteria</taxon>
        <taxon>Pseudomonadati</taxon>
        <taxon>Pseudomonadota</taxon>
        <taxon>Gammaproteobacteria</taxon>
        <taxon>Pseudomonadales</taxon>
        <taxon>Marinobacteraceae</taxon>
        <taxon>Marinobacter</taxon>
    </lineage>
</organism>
<sequence length="248" mass="27289">MLHPAFTARFNDMELAIIDHAGQHWVTAQQLGTALGFSAENARHGVLKLYRKHADEFSHKDKGVVELATPGGVQRVTIFSSNGCHLLSFFANTPRAKEFRAWAKQVLSEQAAKSPAQPPKRPCGRALVTRAVERLVLELFVSGLGASQIARQIGVSRPVVSQLINAKYQFSAAAGEPECSPELLAAVAERHLALEQEGLINYQQRMAQRLRHNSNNQALAEQLDRVGQHLQQPLPQALLPMNPEGDDQ</sequence>
<dbReference type="Pfam" id="PF02498">
    <property type="entry name" value="Bro-N"/>
    <property type="match status" value="1"/>
</dbReference>
<gene>
    <name evidence="2" type="ORF">YBY_30070</name>
</gene>
<reference evidence="2" key="1">
    <citation type="submission" date="2019-03" db="EMBL/GenBank/DDBJ databases">
        <title>Whole genome analysis of nitrate-reducing bacteria Marinobacter hydrocarbonoclasticus YB03.</title>
        <authorList>
            <person name="Azam A.H."/>
            <person name="Yuk S.R."/>
            <person name="Kamarisima K."/>
            <person name="Miyanaga K."/>
            <person name="Tanji Y."/>
        </authorList>
    </citation>
    <scope>NUCLEOTIDE SEQUENCE</scope>
    <source>
        <strain evidence="2">YB03</strain>
    </source>
</reference>
<evidence type="ECO:0000313" key="2">
    <source>
        <dbReference type="EMBL" id="BBJ05158.1"/>
    </source>
</evidence>
<name>A0A455WHZ6_MARNT</name>
<dbReference type="InterPro" id="IPR003497">
    <property type="entry name" value="BRO_N_domain"/>
</dbReference>
<dbReference type="EMBL" id="AP019537">
    <property type="protein sequence ID" value="BBJ05158.1"/>
    <property type="molecule type" value="Genomic_DNA"/>
</dbReference>
<dbReference type="AlphaFoldDB" id="A0A455WHZ6"/>
<evidence type="ECO:0000259" key="1">
    <source>
        <dbReference type="PROSITE" id="PS51750"/>
    </source>
</evidence>
<proteinExistence type="predicted"/>
<protein>
    <recommendedName>
        <fullName evidence="1">Bro-N domain-containing protein</fullName>
    </recommendedName>
</protein>
<dbReference type="SMART" id="SM01040">
    <property type="entry name" value="Bro-N"/>
    <property type="match status" value="1"/>
</dbReference>
<dbReference type="PROSITE" id="PS51750">
    <property type="entry name" value="BRO_N"/>
    <property type="match status" value="1"/>
</dbReference>
<feature type="domain" description="Bro-N" evidence="1">
    <location>
        <begin position="1"/>
        <end position="115"/>
    </location>
</feature>